<accession>X1H5F3</accession>
<name>X1H5F3_9ZZZZ</name>
<evidence type="ECO:0000313" key="1">
    <source>
        <dbReference type="EMBL" id="GAH49074.1"/>
    </source>
</evidence>
<sequence>KNIQSQENLKKLKLIDVSCGSGAFLVESFNILENRYSKIRESENNSVTIGTLDSWNNLTIDKDIEPFSKRMSSLYLQFNNKFNTAIFAPSPVDDLELSDQVYESVINRLYKYNFDKIDADVLGNVYEEYLGHVLKEKEGKYTLTEDYLNKQKHGI</sequence>
<dbReference type="EMBL" id="BARU01023075">
    <property type="protein sequence ID" value="GAH49074.1"/>
    <property type="molecule type" value="Genomic_DNA"/>
</dbReference>
<comment type="caution">
    <text evidence="1">The sequence shown here is derived from an EMBL/GenBank/DDBJ whole genome shotgun (WGS) entry which is preliminary data.</text>
</comment>
<organism evidence="1">
    <name type="scientific">marine sediment metagenome</name>
    <dbReference type="NCBI Taxonomy" id="412755"/>
    <lineage>
        <taxon>unclassified sequences</taxon>
        <taxon>metagenomes</taxon>
        <taxon>ecological metagenomes</taxon>
    </lineage>
</organism>
<gene>
    <name evidence="1" type="ORF">S03H2_37482</name>
</gene>
<dbReference type="AlphaFoldDB" id="X1H5F3"/>
<feature type="non-terminal residue" evidence="1">
    <location>
        <position position="1"/>
    </location>
</feature>
<dbReference type="InterPro" id="IPR029063">
    <property type="entry name" value="SAM-dependent_MTases_sf"/>
</dbReference>
<evidence type="ECO:0008006" key="2">
    <source>
        <dbReference type="Google" id="ProtNLM"/>
    </source>
</evidence>
<dbReference type="SUPFAM" id="SSF53335">
    <property type="entry name" value="S-adenosyl-L-methionine-dependent methyltransferases"/>
    <property type="match status" value="1"/>
</dbReference>
<proteinExistence type="predicted"/>
<dbReference type="Gene3D" id="3.40.50.150">
    <property type="entry name" value="Vaccinia Virus protein VP39"/>
    <property type="match status" value="1"/>
</dbReference>
<reference evidence="1" key="1">
    <citation type="journal article" date="2014" name="Front. Microbiol.">
        <title>High frequency of phylogenetically diverse reductive dehalogenase-homologous genes in deep subseafloor sedimentary metagenomes.</title>
        <authorList>
            <person name="Kawai M."/>
            <person name="Futagami T."/>
            <person name="Toyoda A."/>
            <person name="Takaki Y."/>
            <person name="Nishi S."/>
            <person name="Hori S."/>
            <person name="Arai W."/>
            <person name="Tsubouchi T."/>
            <person name="Morono Y."/>
            <person name="Uchiyama I."/>
            <person name="Ito T."/>
            <person name="Fujiyama A."/>
            <person name="Inagaki F."/>
            <person name="Takami H."/>
        </authorList>
    </citation>
    <scope>NUCLEOTIDE SEQUENCE</scope>
    <source>
        <strain evidence="1">Expedition CK06-06</strain>
    </source>
</reference>
<protein>
    <recommendedName>
        <fullName evidence="2">DNA methylase adenine-specific domain-containing protein</fullName>
    </recommendedName>
</protein>